<organism evidence="1 2">
    <name type="scientific">Cetraspora pellucida</name>
    <dbReference type="NCBI Taxonomy" id="1433469"/>
    <lineage>
        <taxon>Eukaryota</taxon>
        <taxon>Fungi</taxon>
        <taxon>Fungi incertae sedis</taxon>
        <taxon>Mucoromycota</taxon>
        <taxon>Glomeromycotina</taxon>
        <taxon>Glomeromycetes</taxon>
        <taxon>Diversisporales</taxon>
        <taxon>Gigasporaceae</taxon>
        <taxon>Cetraspora</taxon>
    </lineage>
</organism>
<evidence type="ECO:0000313" key="2">
    <source>
        <dbReference type="Proteomes" id="UP000789366"/>
    </source>
</evidence>
<reference evidence="1" key="1">
    <citation type="submission" date="2021-06" db="EMBL/GenBank/DDBJ databases">
        <authorList>
            <person name="Kallberg Y."/>
            <person name="Tangrot J."/>
            <person name="Rosling A."/>
        </authorList>
    </citation>
    <scope>NUCLEOTIDE SEQUENCE</scope>
    <source>
        <strain evidence="1">28 12/20/2015</strain>
    </source>
</reference>
<proteinExistence type="predicted"/>
<feature type="non-terminal residue" evidence="1">
    <location>
        <position position="1"/>
    </location>
</feature>
<gene>
    <name evidence="1" type="ORF">SPELUC_LOCUS16478</name>
</gene>
<name>A0ACA9R980_9GLOM</name>
<dbReference type="EMBL" id="CAJVPW010061340">
    <property type="protein sequence ID" value="CAG8781947.1"/>
    <property type="molecule type" value="Genomic_DNA"/>
</dbReference>
<accession>A0ACA9R980</accession>
<dbReference type="Proteomes" id="UP000789366">
    <property type="component" value="Unassembled WGS sequence"/>
</dbReference>
<sequence length="48" mass="5671">LNPTRLNWQNLVKELKLRGIETNDKENKNILVSNLEIQLEKDIKNARL</sequence>
<feature type="non-terminal residue" evidence="1">
    <location>
        <position position="48"/>
    </location>
</feature>
<evidence type="ECO:0000313" key="1">
    <source>
        <dbReference type="EMBL" id="CAG8781947.1"/>
    </source>
</evidence>
<protein>
    <submittedName>
        <fullName evidence="1">6289_t:CDS:1</fullName>
    </submittedName>
</protein>
<comment type="caution">
    <text evidence="1">The sequence shown here is derived from an EMBL/GenBank/DDBJ whole genome shotgun (WGS) entry which is preliminary data.</text>
</comment>
<keyword evidence="2" id="KW-1185">Reference proteome</keyword>